<feature type="compositionally biased region" description="Acidic residues" evidence="1">
    <location>
        <begin position="39"/>
        <end position="57"/>
    </location>
</feature>
<sequence length="415" mass="45844">MEMGDYRGIPYAGHPNKVSPATSDNSNVTAGAWSREDLSDIDDADDIGTADIEDDTGTAERFVNDLSCPRVRGVKAAPEPKSKPGNSELPDSEINNVIRPPGSGQQKAMAMGYSADELRKNDNLDDETLAEVLGLAMDRRAMELLFAVAEASRMGLPSSTESQLNDAVAVPLTSVVSNGLRAGPEGPGLEPAQAMVAKWMSKSSRYRTHFVKESVAPTVASAMPGWKPAKHEKEMRLPMMGDTVRLTQLVANVVEQEVSRGKFPDIHEDEWCLNWLKARGEVALPEEDAHRIKRSARRHRWDEATDEVYMITYGGKELVTSPDSPEGNGITGRVVRTIKFCFKKLALDKGLDYVWDELLWSLVLFAQEATPSLNFEVEEEETLAEDLLRRVRIVKKLMVHAGCSLEVAQHRDTLL</sequence>
<dbReference type="Proteomes" id="UP001190700">
    <property type="component" value="Unassembled WGS sequence"/>
</dbReference>
<accession>A0AAE0GFR6</accession>
<proteinExistence type="predicted"/>
<organism evidence="2 3">
    <name type="scientific">Cymbomonas tetramitiformis</name>
    <dbReference type="NCBI Taxonomy" id="36881"/>
    <lineage>
        <taxon>Eukaryota</taxon>
        <taxon>Viridiplantae</taxon>
        <taxon>Chlorophyta</taxon>
        <taxon>Pyramimonadophyceae</taxon>
        <taxon>Pyramimonadales</taxon>
        <taxon>Pyramimonadaceae</taxon>
        <taxon>Cymbomonas</taxon>
    </lineage>
</organism>
<feature type="region of interest" description="Disordered" evidence="1">
    <location>
        <begin position="1"/>
        <end position="107"/>
    </location>
</feature>
<evidence type="ECO:0000313" key="2">
    <source>
        <dbReference type="EMBL" id="KAK3277110.1"/>
    </source>
</evidence>
<feature type="compositionally biased region" description="Polar residues" evidence="1">
    <location>
        <begin position="19"/>
        <end position="29"/>
    </location>
</feature>
<evidence type="ECO:0000256" key="1">
    <source>
        <dbReference type="SAM" id="MobiDB-lite"/>
    </source>
</evidence>
<protein>
    <submittedName>
        <fullName evidence="2">Uncharacterized protein</fullName>
    </submittedName>
</protein>
<gene>
    <name evidence="2" type="ORF">CYMTET_14861</name>
</gene>
<comment type="caution">
    <text evidence="2">The sequence shown here is derived from an EMBL/GenBank/DDBJ whole genome shotgun (WGS) entry which is preliminary data.</text>
</comment>
<evidence type="ECO:0000313" key="3">
    <source>
        <dbReference type="Proteomes" id="UP001190700"/>
    </source>
</evidence>
<reference evidence="2 3" key="1">
    <citation type="journal article" date="2015" name="Genome Biol. Evol.">
        <title>Comparative Genomics of a Bacterivorous Green Alga Reveals Evolutionary Causalities and Consequences of Phago-Mixotrophic Mode of Nutrition.</title>
        <authorList>
            <person name="Burns J.A."/>
            <person name="Paasch A."/>
            <person name="Narechania A."/>
            <person name="Kim E."/>
        </authorList>
    </citation>
    <scope>NUCLEOTIDE SEQUENCE [LARGE SCALE GENOMIC DNA]</scope>
    <source>
        <strain evidence="2 3">PLY_AMNH</strain>
    </source>
</reference>
<name>A0AAE0GFR6_9CHLO</name>
<keyword evidence="3" id="KW-1185">Reference proteome</keyword>
<dbReference type="AlphaFoldDB" id="A0AAE0GFR6"/>
<dbReference type="EMBL" id="LGRX02006248">
    <property type="protein sequence ID" value="KAK3277110.1"/>
    <property type="molecule type" value="Genomic_DNA"/>
</dbReference>